<dbReference type="RefSeq" id="WP_015599924.1">
    <property type="nucleotide sequence ID" value="NC_021172.1"/>
</dbReference>
<sequence>MADANKTSGMRSEIANKWSKISAQEVSALKTTDDLVSQVQSKYQLDKAQAQKDVDAFANGRQL</sequence>
<protein>
    <recommendedName>
        <fullName evidence="3">CsbD family protein</fullName>
    </recommendedName>
</protein>
<name>N0BIE7_9HYPH</name>
<dbReference type="OrthoDB" id="7933869at2"/>
<dbReference type="KEGG" id="hdt:HYPDE_41208"/>
<reference evidence="1 2" key="1">
    <citation type="journal article" date="2013" name="Genome Announc.">
        <title>Genome sequences for three denitrifying bacterial strains isolated from a uranium- and nitrate-contaminated subsurface environment.</title>
        <authorList>
            <person name="Venkatramanan R."/>
            <person name="Prakash O."/>
            <person name="Woyke T."/>
            <person name="Chain P."/>
            <person name="Goodwin L.A."/>
            <person name="Watson D."/>
            <person name="Brooks S."/>
            <person name="Kostka J.E."/>
            <person name="Green S.J."/>
        </authorList>
    </citation>
    <scope>NUCLEOTIDE SEQUENCE [LARGE SCALE GENOMIC DNA]</scope>
    <source>
        <strain evidence="1 2">1NES1</strain>
    </source>
</reference>
<gene>
    <name evidence="1" type="ORF">HYPDE_41208</name>
</gene>
<evidence type="ECO:0008006" key="3">
    <source>
        <dbReference type="Google" id="ProtNLM"/>
    </source>
</evidence>
<dbReference type="EMBL" id="CP005587">
    <property type="protein sequence ID" value="AGK59910.1"/>
    <property type="molecule type" value="Genomic_DNA"/>
</dbReference>
<dbReference type="AlphaFoldDB" id="N0BIE7"/>
<evidence type="ECO:0000313" key="2">
    <source>
        <dbReference type="Proteomes" id="UP000005952"/>
    </source>
</evidence>
<proteinExistence type="predicted"/>
<dbReference type="Proteomes" id="UP000005952">
    <property type="component" value="Chromosome"/>
</dbReference>
<accession>N0BIE7</accession>
<evidence type="ECO:0000313" key="1">
    <source>
        <dbReference type="EMBL" id="AGK59910.1"/>
    </source>
</evidence>
<organism evidence="1 2">
    <name type="scientific">Hyphomicrobium denitrificans 1NES1</name>
    <dbReference type="NCBI Taxonomy" id="670307"/>
    <lineage>
        <taxon>Bacteria</taxon>
        <taxon>Pseudomonadati</taxon>
        <taxon>Pseudomonadota</taxon>
        <taxon>Alphaproteobacteria</taxon>
        <taxon>Hyphomicrobiales</taxon>
        <taxon>Hyphomicrobiaceae</taxon>
        <taxon>Hyphomicrobium</taxon>
    </lineage>
</organism>
<dbReference type="HOGENOM" id="CLU_200389_0_0_5"/>
<keyword evidence="2" id="KW-1185">Reference proteome</keyword>